<dbReference type="AlphaFoldDB" id="A0A6S6THR8"/>
<organism evidence="1">
    <name type="scientific">uncultured Thiotrichaceae bacterium</name>
    <dbReference type="NCBI Taxonomy" id="298394"/>
    <lineage>
        <taxon>Bacteria</taxon>
        <taxon>Pseudomonadati</taxon>
        <taxon>Pseudomonadota</taxon>
        <taxon>Gammaproteobacteria</taxon>
        <taxon>Thiotrichales</taxon>
        <taxon>Thiotrichaceae</taxon>
        <taxon>environmental samples</taxon>
    </lineage>
</organism>
<accession>A0A6S6THR8</accession>
<dbReference type="EMBL" id="CACVAY010000069">
    <property type="protein sequence ID" value="CAA6814428.1"/>
    <property type="molecule type" value="Genomic_DNA"/>
</dbReference>
<name>A0A6S6THR8_9GAMM</name>
<gene>
    <name evidence="1" type="ORF">HELGO_WM40469</name>
</gene>
<protein>
    <submittedName>
        <fullName evidence="1">Uncharacterized protein</fullName>
    </submittedName>
</protein>
<proteinExistence type="predicted"/>
<evidence type="ECO:0000313" key="1">
    <source>
        <dbReference type="EMBL" id="CAA6814428.1"/>
    </source>
</evidence>
<sequence>MGFWSSVGSAISSAVSFVSNAVSSIGGALAGAASGLLKVAGPLLGDVTTVIQLVAKFFNVLKPSDNVEELGAKAMQADKKPEDFDSNAEYIDYLRNEIELDKEKFNKAGPVERSARTAVGASIASKGIEEAKGINIPAEFWVKVTEQSLKTNEISSIIQAFKDNKLEDYVAFSKGELSPKDEIKTGDKLAEIYKDLDPSLTDEEIEDKIMKMEATA</sequence>
<reference evidence="1" key="1">
    <citation type="submission" date="2020-01" db="EMBL/GenBank/DDBJ databases">
        <authorList>
            <person name="Meier V. D."/>
            <person name="Meier V D."/>
        </authorList>
    </citation>
    <scope>NUCLEOTIDE SEQUENCE</scope>
    <source>
        <strain evidence="1">HLG_WM_MAG_07</strain>
    </source>
</reference>